<dbReference type="EMBL" id="PEYT01000019">
    <property type="protein sequence ID" value="PIS23058.1"/>
    <property type="molecule type" value="Genomic_DNA"/>
</dbReference>
<evidence type="ECO:0000259" key="18">
    <source>
        <dbReference type="PROSITE" id="PS50142"/>
    </source>
</evidence>
<keyword evidence="9 15" id="KW-0540">Nuclease</keyword>
<dbReference type="SUPFAM" id="SSF54768">
    <property type="entry name" value="dsRNA-binding domain-like"/>
    <property type="match status" value="1"/>
</dbReference>
<keyword evidence="13 15" id="KW-0460">Magnesium</keyword>
<feature type="domain" description="DRBM" evidence="17">
    <location>
        <begin position="159"/>
        <end position="228"/>
    </location>
</feature>
<keyword evidence="11 15" id="KW-0255">Endonuclease</keyword>
<feature type="binding site" evidence="15">
    <location>
        <position position="118"/>
    </location>
    <ligand>
        <name>Mg(2+)</name>
        <dbReference type="ChEBI" id="CHEBI:18420"/>
    </ligand>
</feature>
<keyword evidence="10 15" id="KW-0479">Metal-binding</keyword>
<dbReference type="GO" id="GO:0006364">
    <property type="term" value="P:rRNA processing"/>
    <property type="evidence" value="ECO:0007669"/>
    <property type="project" value="UniProtKB-UniRule"/>
</dbReference>
<keyword evidence="12 15" id="KW-0378">Hydrolase</keyword>
<comment type="similarity">
    <text evidence="3">Belongs to the ribonuclease III family.</text>
</comment>
<keyword evidence="8 15" id="KW-0819">tRNA processing</keyword>
<evidence type="ECO:0000256" key="9">
    <source>
        <dbReference type="ARBA" id="ARBA00022722"/>
    </source>
</evidence>
<dbReference type="GO" id="GO:0005737">
    <property type="term" value="C:cytoplasm"/>
    <property type="evidence" value="ECO:0007669"/>
    <property type="project" value="UniProtKB-SubCell"/>
</dbReference>
<evidence type="ECO:0000256" key="16">
    <source>
        <dbReference type="SAM" id="MobiDB-lite"/>
    </source>
</evidence>
<keyword evidence="14 15" id="KW-0694">RNA-binding</keyword>
<comment type="caution">
    <text evidence="19">The sequence shown here is derived from an EMBL/GenBank/DDBJ whole genome shotgun (WGS) entry which is preliminary data.</text>
</comment>
<reference evidence="20" key="1">
    <citation type="submission" date="2017-09" db="EMBL/GenBank/DDBJ databases">
        <title>Depth-based differentiation of microbial function through sediment-hosted aquifers and enrichment of novel symbionts in the deep terrestrial subsurface.</title>
        <authorList>
            <person name="Probst A.J."/>
            <person name="Ladd B."/>
            <person name="Jarett J.K."/>
            <person name="Geller-Mcgrath D.E."/>
            <person name="Sieber C.M.K."/>
            <person name="Emerson J.B."/>
            <person name="Anantharaman K."/>
            <person name="Thomas B.C."/>
            <person name="Malmstrom R."/>
            <person name="Stieglmeier M."/>
            <person name="Klingl A."/>
            <person name="Woyke T."/>
            <person name="Ryan C.M."/>
            <person name="Banfield J.F."/>
        </authorList>
    </citation>
    <scope>NUCLEOTIDE SEQUENCE [LARGE SCALE GENOMIC DNA]</scope>
</reference>
<gene>
    <name evidence="15 19" type="primary">rnc</name>
    <name evidence="19" type="ORF">COT49_02185</name>
</gene>
<dbReference type="GO" id="GO:0004525">
    <property type="term" value="F:ribonuclease III activity"/>
    <property type="evidence" value="ECO:0007669"/>
    <property type="project" value="UniProtKB-UniRule"/>
</dbReference>
<dbReference type="Gene3D" id="3.30.160.20">
    <property type="match status" value="1"/>
</dbReference>
<dbReference type="GO" id="GO:0019843">
    <property type="term" value="F:rRNA binding"/>
    <property type="evidence" value="ECO:0007669"/>
    <property type="project" value="UniProtKB-KW"/>
</dbReference>
<dbReference type="GO" id="GO:0003725">
    <property type="term" value="F:double-stranded RNA binding"/>
    <property type="evidence" value="ECO:0007669"/>
    <property type="project" value="TreeGrafter"/>
</dbReference>
<dbReference type="EC" id="3.1.26.3" evidence="15"/>
<evidence type="ECO:0000259" key="17">
    <source>
        <dbReference type="PROSITE" id="PS50137"/>
    </source>
</evidence>
<dbReference type="SMART" id="SM00358">
    <property type="entry name" value="DSRM"/>
    <property type="match status" value="1"/>
</dbReference>
<dbReference type="Gene3D" id="1.10.1520.10">
    <property type="entry name" value="Ribonuclease III domain"/>
    <property type="match status" value="1"/>
</dbReference>
<proteinExistence type="inferred from homology"/>
<comment type="function">
    <text evidence="15">Digests double-stranded RNA. Involved in the processing of primary rRNA transcript to yield the immediate precursors to the large and small rRNAs (23S and 16S). Processes some mRNAs, and tRNAs when they are encoded in the rRNA operon. Processes pre-crRNA and tracrRNA of type II CRISPR loci if present in the organism.</text>
</comment>
<dbReference type="GO" id="GO:0010468">
    <property type="term" value="P:regulation of gene expression"/>
    <property type="evidence" value="ECO:0007669"/>
    <property type="project" value="TreeGrafter"/>
</dbReference>
<dbReference type="PROSITE" id="PS50142">
    <property type="entry name" value="RNASE_3_2"/>
    <property type="match status" value="1"/>
</dbReference>
<dbReference type="InterPro" id="IPR036389">
    <property type="entry name" value="RNase_III_sf"/>
</dbReference>
<evidence type="ECO:0000256" key="3">
    <source>
        <dbReference type="ARBA" id="ARBA00010183"/>
    </source>
</evidence>
<dbReference type="InterPro" id="IPR014720">
    <property type="entry name" value="dsRBD_dom"/>
</dbReference>
<dbReference type="Pfam" id="PF00035">
    <property type="entry name" value="dsrm"/>
    <property type="match status" value="1"/>
</dbReference>
<dbReference type="PROSITE" id="PS00517">
    <property type="entry name" value="RNASE_3_1"/>
    <property type="match status" value="1"/>
</dbReference>
<dbReference type="GO" id="GO:0006397">
    <property type="term" value="P:mRNA processing"/>
    <property type="evidence" value="ECO:0007669"/>
    <property type="project" value="UniProtKB-UniRule"/>
</dbReference>
<evidence type="ECO:0000256" key="6">
    <source>
        <dbReference type="ARBA" id="ARBA00022552"/>
    </source>
</evidence>
<dbReference type="InterPro" id="IPR011907">
    <property type="entry name" value="RNase_III"/>
</dbReference>
<dbReference type="PROSITE" id="PS50137">
    <property type="entry name" value="DS_RBD"/>
    <property type="match status" value="1"/>
</dbReference>
<dbReference type="GO" id="GO:0008033">
    <property type="term" value="P:tRNA processing"/>
    <property type="evidence" value="ECO:0007669"/>
    <property type="project" value="UniProtKB-KW"/>
</dbReference>
<accession>A0A2H0XG07</accession>
<evidence type="ECO:0000256" key="15">
    <source>
        <dbReference type="HAMAP-Rule" id="MF_00104"/>
    </source>
</evidence>
<evidence type="ECO:0000256" key="1">
    <source>
        <dbReference type="ARBA" id="ARBA00000109"/>
    </source>
</evidence>
<organism evidence="19 20">
    <name type="scientific">candidate division WWE3 bacterium CG08_land_8_20_14_0_20_40_13</name>
    <dbReference type="NCBI Taxonomy" id="1975084"/>
    <lineage>
        <taxon>Bacteria</taxon>
        <taxon>Katanobacteria</taxon>
    </lineage>
</organism>
<dbReference type="CDD" id="cd00593">
    <property type="entry name" value="RIBOc"/>
    <property type="match status" value="1"/>
</dbReference>
<dbReference type="Proteomes" id="UP000230340">
    <property type="component" value="Unassembled WGS sequence"/>
</dbReference>
<keyword evidence="7 15" id="KW-0507">mRNA processing</keyword>
<dbReference type="AlphaFoldDB" id="A0A2H0XG07"/>
<evidence type="ECO:0000256" key="12">
    <source>
        <dbReference type="ARBA" id="ARBA00022801"/>
    </source>
</evidence>
<dbReference type="HAMAP" id="MF_00104">
    <property type="entry name" value="RNase_III"/>
    <property type="match status" value="1"/>
</dbReference>
<dbReference type="Pfam" id="PF14622">
    <property type="entry name" value="Ribonucleas_3_3"/>
    <property type="match status" value="1"/>
</dbReference>
<dbReference type="CDD" id="cd10845">
    <property type="entry name" value="DSRM_RNAse_III_family"/>
    <property type="match status" value="1"/>
</dbReference>
<evidence type="ECO:0000256" key="13">
    <source>
        <dbReference type="ARBA" id="ARBA00022842"/>
    </source>
</evidence>
<evidence type="ECO:0000256" key="5">
    <source>
        <dbReference type="ARBA" id="ARBA00022490"/>
    </source>
</evidence>
<feature type="active site" evidence="15">
    <location>
        <position position="121"/>
    </location>
</feature>
<comment type="catalytic activity">
    <reaction evidence="1 15">
        <text>Endonucleolytic cleavage to 5'-phosphomonoester.</text>
        <dbReference type="EC" id="3.1.26.3"/>
    </reaction>
</comment>
<keyword evidence="6 15" id="KW-0698">rRNA processing</keyword>
<comment type="subcellular location">
    <subcellularLocation>
        <location evidence="2 15">Cytoplasm</location>
    </subcellularLocation>
</comment>
<dbReference type="FunFam" id="3.30.160.20:FF:000003">
    <property type="entry name" value="Ribonuclease 3"/>
    <property type="match status" value="1"/>
</dbReference>
<dbReference type="SUPFAM" id="SSF69065">
    <property type="entry name" value="RNase III domain-like"/>
    <property type="match status" value="1"/>
</dbReference>
<dbReference type="PANTHER" id="PTHR11207">
    <property type="entry name" value="RIBONUCLEASE III"/>
    <property type="match status" value="1"/>
</dbReference>
<keyword evidence="15" id="KW-0699">rRNA-binding</keyword>
<dbReference type="GO" id="GO:0042802">
    <property type="term" value="F:identical protein binding"/>
    <property type="evidence" value="ECO:0007669"/>
    <property type="project" value="UniProtKB-ARBA"/>
</dbReference>
<evidence type="ECO:0000256" key="4">
    <source>
        <dbReference type="ARBA" id="ARBA00011738"/>
    </source>
</evidence>
<name>A0A2H0XG07_UNCKA</name>
<evidence type="ECO:0000256" key="2">
    <source>
        <dbReference type="ARBA" id="ARBA00004496"/>
    </source>
</evidence>
<evidence type="ECO:0000313" key="20">
    <source>
        <dbReference type="Proteomes" id="UP000230340"/>
    </source>
</evidence>
<dbReference type="InterPro" id="IPR000999">
    <property type="entry name" value="RNase_III_dom"/>
</dbReference>
<evidence type="ECO:0000256" key="8">
    <source>
        <dbReference type="ARBA" id="ARBA00022694"/>
    </source>
</evidence>
<evidence type="ECO:0000256" key="7">
    <source>
        <dbReference type="ARBA" id="ARBA00022664"/>
    </source>
</evidence>
<protein>
    <recommendedName>
        <fullName evidence="15">Ribonuclease 3</fullName>
        <ecNumber evidence="15">3.1.26.3</ecNumber>
    </recommendedName>
    <alternativeName>
        <fullName evidence="15">Ribonuclease III</fullName>
        <shortName evidence="15">RNase III</shortName>
    </alternativeName>
</protein>
<dbReference type="FunFam" id="1.10.1520.10:FF:000001">
    <property type="entry name" value="Ribonuclease 3"/>
    <property type="match status" value="1"/>
</dbReference>
<sequence length="229" mass="26130">MNFENLEKNLNLKFTNRKLLEMAFTHRSYLNESKEEGIESNERLEFLGDSVLQFLTSEFLYGKYKSDPEGTLTSYRAATVNTNSLSREALRLELGNYLFMSKGEEATGGRTRPYIMANTFEALLGALYMEFGMEVCEKFLHKELFYKIDAIVKEEKYKDPKSTLQEVTQEKFGITPIYKVINETGPDHDKVFTAGAFLGDRILAEGRGPSKQRAEEQAAQKALEGLKNK</sequence>
<dbReference type="PANTHER" id="PTHR11207:SF0">
    <property type="entry name" value="RIBONUCLEASE 3"/>
    <property type="match status" value="1"/>
</dbReference>
<feature type="domain" description="RNase III" evidence="18">
    <location>
        <begin position="3"/>
        <end position="132"/>
    </location>
</feature>
<keyword evidence="5 15" id="KW-0963">Cytoplasm</keyword>
<feature type="region of interest" description="Disordered" evidence="16">
    <location>
        <begin position="207"/>
        <end position="229"/>
    </location>
</feature>
<comment type="subunit">
    <text evidence="4 15">Homodimer.</text>
</comment>
<dbReference type="SMART" id="SM00535">
    <property type="entry name" value="RIBOc"/>
    <property type="match status" value="1"/>
</dbReference>
<evidence type="ECO:0000313" key="19">
    <source>
        <dbReference type="EMBL" id="PIS23058.1"/>
    </source>
</evidence>
<evidence type="ECO:0000256" key="10">
    <source>
        <dbReference type="ARBA" id="ARBA00022723"/>
    </source>
</evidence>
<feature type="compositionally biased region" description="Basic and acidic residues" evidence="16">
    <location>
        <begin position="212"/>
        <end position="229"/>
    </location>
</feature>
<comment type="cofactor">
    <cofactor evidence="15">
        <name>Mg(2+)</name>
        <dbReference type="ChEBI" id="CHEBI:18420"/>
    </cofactor>
</comment>
<feature type="binding site" evidence="15">
    <location>
        <position position="45"/>
    </location>
    <ligand>
        <name>Mg(2+)</name>
        <dbReference type="ChEBI" id="CHEBI:18420"/>
    </ligand>
</feature>
<dbReference type="GO" id="GO:0046872">
    <property type="term" value="F:metal ion binding"/>
    <property type="evidence" value="ECO:0007669"/>
    <property type="project" value="UniProtKB-KW"/>
</dbReference>
<evidence type="ECO:0000256" key="11">
    <source>
        <dbReference type="ARBA" id="ARBA00022759"/>
    </source>
</evidence>
<dbReference type="NCBIfam" id="TIGR02191">
    <property type="entry name" value="RNaseIII"/>
    <property type="match status" value="1"/>
</dbReference>
<feature type="binding site" evidence="15">
    <location>
        <position position="121"/>
    </location>
    <ligand>
        <name>Mg(2+)</name>
        <dbReference type="ChEBI" id="CHEBI:18420"/>
    </ligand>
</feature>
<evidence type="ECO:0000256" key="14">
    <source>
        <dbReference type="ARBA" id="ARBA00022884"/>
    </source>
</evidence>
<feature type="active site" evidence="15">
    <location>
        <position position="49"/>
    </location>
</feature>